<keyword evidence="7" id="KW-1185">Reference proteome</keyword>
<dbReference type="GO" id="GO:0046872">
    <property type="term" value="F:metal ion binding"/>
    <property type="evidence" value="ECO:0007669"/>
    <property type="project" value="UniProtKB-KW"/>
</dbReference>
<keyword evidence="5" id="KW-0812">Transmembrane</keyword>
<reference evidence="6 7" key="1">
    <citation type="submission" date="2024-02" db="EMBL/GenBank/DDBJ databases">
        <authorList>
            <person name="Vignale AGUSTIN F."/>
            <person name="Sosa J E."/>
            <person name="Modenutti C."/>
        </authorList>
    </citation>
    <scope>NUCLEOTIDE SEQUENCE [LARGE SCALE GENOMIC DNA]</scope>
</reference>
<comment type="cofactor">
    <cofactor evidence="1">
        <name>thiamine diphosphate</name>
        <dbReference type="ChEBI" id="CHEBI:58937"/>
    </cofactor>
</comment>
<protein>
    <submittedName>
        <fullName evidence="6">Uncharacterized protein</fullName>
    </submittedName>
</protein>
<evidence type="ECO:0000256" key="3">
    <source>
        <dbReference type="ARBA" id="ARBA00022842"/>
    </source>
</evidence>
<dbReference type="EMBL" id="CAUOFW020001860">
    <property type="protein sequence ID" value="CAK9149346.1"/>
    <property type="molecule type" value="Genomic_DNA"/>
</dbReference>
<keyword evidence="4" id="KW-0456">Lyase</keyword>
<proteinExistence type="predicted"/>
<feature type="transmembrane region" description="Helical" evidence="5">
    <location>
        <begin position="49"/>
        <end position="67"/>
    </location>
</feature>
<sequence length="182" mass="20069">MAISLACTDVDRMFGVIEILEQSIGYVALAYGYLTGWSGILLVVYDLGYVHGLAVLFNASVNAWPLVMTHDLQRGKLGRPNGFYLDLPSDVLHPTIIELVAEKLITDAPNCRNEEEEVMGTVGHSEIEKAFSMLRKAEGLLIVFGKALPLLGVAIKPKKVGRKYWNSIFTKANEKGLVARYT</sequence>
<dbReference type="AlphaFoldDB" id="A0ABC8RWJ6"/>
<dbReference type="PANTHER" id="PTHR43710">
    <property type="entry name" value="2-HYDROXYACYL-COA LYASE"/>
    <property type="match status" value="1"/>
</dbReference>
<dbReference type="Proteomes" id="UP001642360">
    <property type="component" value="Unassembled WGS sequence"/>
</dbReference>
<comment type="caution">
    <text evidence="6">The sequence shown here is derived from an EMBL/GenBank/DDBJ whole genome shotgun (WGS) entry which is preliminary data.</text>
</comment>
<name>A0ABC8RWJ6_9AQUA</name>
<evidence type="ECO:0000313" key="7">
    <source>
        <dbReference type="Proteomes" id="UP001642360"/>
    </source>
</evidence>
<keyword evidence="5" id="KW-1133">Transmembrane helix</keyword>
<evidence type="ECO:0000256" key="1">
    <source>
        <dbReference type="ARBA" id="ARBA00001964"/>
    </source>
</evidence>
<dbReference type="InterPro" id="IPR045025">
    <property type="entry name" value="HACL1-like"/>
</dbReference>
<evidence type="ECO:0000256" key="4">
    <source>
        <dbReference type="ARBA" id="ARBA00023239"/>
    </source>
</evidence>
<gene>
    <name evidence="6" type="ORF">ILEXP_LOCUS17389</name>
</gene>
<keyword evidence="3" id="KW-0460">Magnesium</keyword>
<accession>A0ABC8RWJ6</accession>
<evidence type="ECO:0000256" key="2">
    <source>
        <dbReference type="ARBA" id="ARBA00022723"/>
    </source>
</evidence>
<evidence type="ECO:0000256" key="5">
    <source>
        <dbReference type="SAM" id="Phobius"/>
    </source>
</evidence>
<evidence type="ECO:0000313" key="6">
    <source>
        <dbReference type="EMBL" id="CAK9149346.1"/>
    </source>
</evidence>
<keyword evidence="5" id="KW-0472">Membrane</keyword>
<organism evidence="6 7">
    <name type="scientific">Ilex paraguariensis</name>
    <name type="common">yerba mate</name>
    <dbReference type="NCBI Taxonomy" id="185542"/>
    <lineage>
        <taxon>Eukaryota</taxon>
        <taxon>Viridiplantae</taxon>
        <taxon>Streptophyta</taxon>
        <taxon>Embryophyta</taxon>
        <taxon>Tracheophyta</taxon>
        <taxon>Spermatophyta</taxon>
        <taxon>Magnoliopsida</taxon>
        <taxon>eudicotyledons</taxon>
        <taxon>Gunneridae</taxon>
        <taxon>Pentapetalae</taxon>
        <taxon>asterids</taxon>
        <taxon>campanulids</taxon>
        <taxon>Aquifoliales</taxon>
        <taxon>Aquifoliaceae</taxon>
        <taxon>Ilex</taxon>
    </lineage>
</organism>
<feature type="transmembrane region" description="Helical" evidence="5">
    <location>
        <begin position="23"/>
        <end position="43"/>
    </location>
</feature>
<keyword evidence="2" id="KW-0479">Metal-binding</keyword>
<dbReference type="PANTHER" id="PTHR43710:SF2">
    <property type="entry name" value="2-HYDROXYACYL-COA LYASE 1"/>
    <property type="match status" value="1"/>
</dbReference>
<dbReference type="GO" id="GO:0016829">
    <property type="term" value="F:lyase activity"/>
    <property type="evidence" value="ECO:0007669"/>
    <property type="project" value="UniProtKB-KW"/>
</dbReference>